<proteinExistence type="predicted"/>
<protein>
    <submittedName>
        <fullName evidence="1">Uncharacterized protein</fullName>
    </submittedName>
</protein>
<accession>A0A2P2R1D7</accession>
<sequence length="56" mass="6128">MRCPDCGILARVKCTKPYPCFLKEGILDSTLTTNANRVTVPLHQGLPSIGKLQIDT</sequence>
<evidence type="ECO:0000313" key="1">
    <source>
        <dbReference type="EMBL" id="MBX73079.1"/>
    </source>
</evidence>
<name>A0A2P2R1D7_RHIMU</name>
<organism evidence="1">
    <name type="scientific">Rhizophora mucronata</name>
    <name type="common">Asiatic mangrove</name>
    <dbReference type="NCBI Taxonomy" id="61149"/>
    <lineage>
        <taxon>Eukaryota</taxon>
        <taxon>Viridiplantae</taxon>
        <taxon>Streptophyta</taxon>
        <taxon>Embryophyta</taxon>
        <taxon>Tracheophyta</taxon>
        <taxon>Spermatophyta</taxon>
        <taxon>Magnoliopsida</taxon>
        <taxon>eudicotyledons</taxon>
        <taxon>Gunneridae</taxon>
        <taxon>Pentapetalae</taxon>
        <taxon>rosids</taxon>
        <taxon>fabids</taxon>
        <taxon>Malpighiales</taxon>
        <taxon>Rhizophoraceae</taxon>
        <taxon>Rhizophora</taxon>
    </lineage>
</organism>
<dbReference type="AlphaFoldDB" id="A0A2P2R1D7"/>
<dbReference type="EMBL" id="GGEC01092595">
    <property type="protein sequence ID" value="MBX73079.1"/>
    <property type="molecule type" value="Transcribed_RNA"/>
</dbReference>
<reference evidence="1" key="1">
    <citation type="submission" date="2018-02" db="EMBL/GenBank/DDBJ databases">
        <title>Rhizophora mucronata_Transcriptome.</title>
        <authorList>
            <person name="Meera S.P."/>
            <person name="Sreeshan A."/>
            <person name="Augustine A."/>
        </authorList>
    </citation>
    <scope>NUCLEOTIDE SEQUENCE</scope>
    <source>
        <tissue evidence="1">Leaf</tissue>
    </source>
</reference>